<organism evidence="1 2">
    <name type="scientific">Selenomonas montiformis</name>
    <dbReference type="NCBI Taxonomy" id="2652285"/>
    <lineage>
        <taxon>Bacteria</taxon>
        <taxon>Bacillati</taxon>
        <taxon>Bacillota</taxon>
        <taxon>Negativicutes</taxon>
        <taxon>Selenomonadales</taxon>
        <taxon>Selenomonadaceae</taxon>
        <taxon>Selenomonas</taxon>
    </lineage>
</organism>
<evidence type="ECO:0000313" key="1">
    <source>
        <dbReference type="EMBL" id="MSV24227.1"/>
    </source>
</evidence>
<dbReference type="RefSeq" id="WP_154620002.1">
    <property type="nucleotide sequence ID" value="NZ_VUNL01000003.1"/>
</dbReference>
<sequence length="103" mass="11982">MKKPEIVVGEKTLTPKRNPTMKMWRIITKQDERDAVEKMDMEQILDSRLEIIATVYEIDKSILDDMDVADIIPAYRDIVKWIHGLIFPKLEEVPNAGAEKDQE</sequence>
<dbReference type="Proteomes" id="UP000430222">
    <property type="component" value="Unassembled WGS sequence"/>
</dbReference>
<dbReference type="EMBL" id="VUNL01000003">
    <property type="protein sequence ID" value="MSV24227.1"/>
    <property type="molecule type" value="Genomic_DNA"/>
</dbReference>
<keyword evidence="2" id="KW-1185">Reference proteome</keyword>
<proteinExistence type="predicted"/>
<accession>A0A6I2USK9</accession>
<protein>
    <submittedName>
        <fullName evidence="1">Uncharacterized protein</fullName>
    </submittedName>
</protein>
<comment type="caution">
    <text evidence="1">The sequence shown here is derived from an EMBL/GenBank/DDBJ whole genome shotgun (WGS) entry which is preliminary data.</text>
</comment>
<dbReference type="AlphaFoldDB" id="A0A6I2USK9"/>
<evidence type="ECO:0000313" key="2">
    <source>
        <dbReference type="Proteomes" id="UP000430222"/>
    </source>
</evidence>
<name>A0A6I2USK9_9FIRM</name>
<reference evidence="1 2" key="1">
    <citation type="submission" date="2019-08" db="EMBL/GenBank/DDBJ databases">
        <title>In-depth cultivation of the pig gut microbiome towards novel bacterial diversity and tailored functional studies.</title>
        <authorList>
            <person name="Wylensek D."/>
            <person name="Hitch T.C.A."/>
            <person name="Clavel T."/>
        </authorList>
    </citation>
    <scope>NUCLEOTIDE SEQUENCE [LARGE SCALE GENOMIC DNA]</scope>
    <source>
        <strain evidence="2">WCA-380-WT-3B3</strain>
    </source>
</reference>
<gene>
    <name evidence="1" type="ORF">FYJ78_03300</name>
</gene>